<evidence type="ECO:0000313" key="3">
    <source>
        <dbReference type="Proteomes" id="UP001460270"/>
    </source>
</evidence>
<comment type="caution">
    <text evidence="2">The sequence shown here is derived from an EMBL/GenBank/DDBJ whole genome shotgun (WGS) entry which is preliminary data.</text>
</comment>
<proteinExistence type="predicted"/>
<evidence type="ECO:0000256" key="1">
    <source>
        <dbReference type="SAM" id="MobiDB-lite"/>
    </source>
</evidence>
<protein>
    <submittedName>
        <fullName evidence="2">Uncharacterized protein</fullName>
    </submittedName>
</protein>
<name>A0AAW0PU29_9GOBI</name>
<evidence type="ECO:0000313" key="2">
    <source>
        <dbReference type="EMBL" id="KAK7938364.1"/>
    </source>
</evidence>
<dbReference type="AlphaFoldDB" id="A0AAW0PU29"/>
<organism evidence="2 3">
    <name type="scientific">Mugilogobius chulae</name>
    <name type="common">yellowstripe goby</name>
    <dbReference type="NCBI Taxonomy" id="88201"/>
    <lineage>
        <taxon>Eukaryota</taxon>
        <taxon>Metazoa</taxon>
        <taxon>Chordata</taxon>
        <taxon>Craniata</taxon>
        <taxon>Vertebrata</taxon>
        <taxon>Euteleostomi</taxon>
        <taxon>Actinopterygii</taxon>
        <taxon>Neopterygii</taxon>
        <taxon>Teleostei</taxon>
        <taxon>Neoteleostei</taxon>
        <taxon>Acanthomorphata</taxon>
        <taxon>Gobiaria</taxon>
        <taxon>Gobiiformes</taxon>
        <taxon>Gobioidei</taxon>
        <taxon>Gobiidae</taxon>
        <taxon>Gobionellinae</taxon>
        <taxon>Mugilogobius</taxon>
    </lineage>
</organism>
<gene>
    <name evidence="2" type="ORF">WMY93_001690</name>
</gene>
<feature type="region of interest" description="Disordered" evidence="1">
    <location>
        <begin position="38"/>
        <end position="73"/>
    </location>
</feature>
<accession>A0AAW0PU29</accession>
<reference evidence="3" key="1">
    <citation type="submission" date="2024-04" db="EMBL/GenBank/DDBJ databases">
        <title>Salinicola lusitanus LLJ914,a marine bacterium isolated from the Okinawa Trough.</title>
        <authorList>
            <person name="Li J."/>
        </authorList>
    </citation>
    <scope>NUCLEOTIDE SEQUENCE [LARGE SCALE GENOMIC DNA]</scope>
</reference>
<sequence>MSDGRVDNALDAGCKEPRVREFDPGNKAADEDICRASSVTSVGRRDAMLQAPKQLTPEKEDSAVASEGQDLQV</sequence>
<dbReference type="EMBL" id="JBBPFD010000002">
    <property type="protein sequence ID" value="KAK7938364.1"/>
    <property type="molecule type" value="Genomic_DNA"/>
</dbReference>
<dbReference type="Proteomes" id="UP001460270">
    <property type="component" value="Unassembled WGS sequence"/>
</dbReference>
<keyword evidence="3" id="KW-1185">Reference proteome</keyword>